<dbReference type="EMBL" id="FLRH01000003">
    <property type="protein sequence ID" value="SBT63964.1"/>
    <property type="molecule type" value="Genomic_DNA"/>
</dbReference>
<reference evidence="2" key="1">
    <citation type="submission" date="2016-06" db="EMBL/GenBank/DDBJ databases">
        <authorList>
            <person name="Varghese N."/>
            <person name="Submissions Spin"/>
        </authorList>
    </citation>
    <scope>NUCLEOTIDE SEQUENCE [LARGE SCALE GENOMIC DNA]</scope>
    <source>
        <strain evidence="2">DSM 45794</strain>
    </source>
</reference>
<proteinExistence type="predicted"/>
<keyword evidence="2" id="KW-1185">Reference proteome</keyword>
<accession>A0A1A9B4L2</accession>
<dbReference type="Proteomes" id="UP000199558">
    <property type="component" value="Unassembled WGS sequence"/>
</dbReference>
<evidence type="ECO:0000313" key="1">
    <source>
        <dbReference type="EMBL" id="SBT63964.1"/>
    </source>
</evidence>
<dbReference type="AlphaFoldDB" id="A0A1A9B4L2"/>
<gene>
    <name evidence="1" type="ORF">GA0070622_0932</name>
</gene>
<organism evidence="1 2">
    <name type="scientific">Micromonospora sediminicola</name>
    <dbReference type="NCBI Taxonomy" id="946078"/>
    <lineage>
        <taxon>Bacteria</taxon>
        <taxon>Bacillati</taxon>
        <taxon>Actinomycetota</taxon>
        <taxon>Actinomycetes</taxon>
        <taxon>Micromonosporales</taxon>
        <taxon>Micromonosporaceae</taxon>
        <taxon>Micromonospora</taxon>
    </lineage>
</organism>
<evidence type="ECO:0000313" key="2">
    <source>
        <dbReference type="Proteomes" id="UP000199558"/>
    </source>
</evidence>
<name>A0A1A9B4L2_9ACTN</name>
<sequence>MYYKRHLGPGAELDDEVSMYVFTTPVPSVDMLRFADVSIDFIDAAGYAWSKLGTDPPIRLRGPRQRKLRHPFWSALWEYFWPISTPVLRIMRLRRLIRRRVRDAVNAMTRYMQVQTVLRYNKRFGERPVRRGSDVREVKGP</sequence>
<protein>
    <submittedName>
        <fullName evidence="1">Uncharacterized protein</fullName>
    </submittedName>
</protein>